<sequence>MPQTDPLLPDLTVAISTHGERALALRPDAWERAPGLDWLLLVQEPDADPRLPAHLDALAARPDVTVACLPSRGLSRSRNAALDLARGEVVLLADDDVTHPPGAIAAVRRFFRDQPEASLLVGLSLDAEGLPRRRPTGPCRLTRWNAGRTASHELAFRIAPVRESGVRFDESFGVGAGTPAFLGEEFIFVADCLGAGLTGEHRPLPVSVHPDPSTGAGWSGSAAARARATALRRGFGRQAPLALGAYALKNARRFGSMRDILAFLRG</sequence>
<dbReference type="AlphaFoldDB" id="A0A840SX93"/>
<evidence type="ECO:0000259" key="1">
    <source>
        <dbReference type="Pfam" id="PF00535"/>
    </source>
</evidence>
<protein>
    <recommendedName>
        <fullName evidence="1">Glycosyltransferase 2-like domain-containing protein</fullName>
    </recommendedName>
</protein>
<dbReference type="InterPro" id="IPR029044">
    <property type="entry name" value="Nucleotide-diphossugar_trans"/>
</dbReference>
<comment type="caution">
    <text evidence="2">The sequence shown here is derived from an EMBL/GenBank/DDBJ whole genome shotgun (WGS) entry which is preliminary data.</text>
</comment>
<dbReference type="CDD" id="cd00761">
    <property type="entry name" value="Glyco_tranf_GTA_type"/>
    <property type="match status" value="1"/>
</dbReference>
<dbReference type="EMBL" id="JACHFM010000007">
    <property type="protein sequence ID" value="MBB5224426.1"/>
    <property type="molecule type" value="Genomic_DNA"/>
</dbReference>
<evidence type="ECO:0000313" key="2">
    <source>
        <dbReference type="EMBL" id="MBB5224426.1"/>
    </source>
</evidence>
<dbReference type="Proteomes" id="UP000549457">
    <property type="component" value="Unassembled WGS sequence"/>
</dbReference>
<organism evidence="2 3">
    <name type="scientific">Amaricoccus macauensis</name>
    <dbReference type="NCBI Taxonomy" id="57001"/>
    <lineage>
        <taxon>Bacteria</taxon>
        <taxon>Pseudomonadati</taxon>
        <taxon>Pseudomonadota</taxon>
        <taxon>Alphaproteobacteria</taxon>
        <taxon>Rhodobacterales</taxon>
        <taxon>Paracoccaceae</taxon>
        <taxon>Amaricoccus</taxon>
    </lineage>
</organism>
<keyword evidence="3" id="KW-1185">Reference proteome</keyword>
<accession>A0A840SX93</accession>
<name>A0A840SX93_9RHOB</name>
<reference evidence="2 3" key="1">
    <citation type="submission" date="2020-08" db="EMBL/GenBank/DDBJ databases">
        <title>Genomic Encyclopedia of Type Strains, Phase IV (KMG-IV): sequencing the most valuable type-strain genomes for metagenomic binning, comparative biology and taxonomic classification.</title>
        <authorList>
            <person name="Goeker M."/>
        </authorList>
    </citation>
    <scope>NUCLEOTIDE SEQUENCE [LARGE SCALE GENOMIC DNA]</scope>
    <source>
        <strain evidence="2 3">DSM 101730</strain>
    </source>
</reference>
<feature type="domain" description="Glycosyltransferase 2-like" evidence="1">
    <location>
        <begin position="51"/>
        <end position="118"/>
    </location>
</feature>
<proteinExistence type="predicted"/>
<gene>
    <name evidence="2" type="ORF">HNP73_004396</name>
</gene>
<dbReference type="Pfam" id="PF00535">
    <property type="entry name" value="Glycos_transf_2"/>
    <property type="match status" value="1"/>
</dbReference>
<dbReference type="RefSeq" id="WP_184155107.1">
    <property type="nucleotide sequence ID" value="NZ_JACHFM010000007.1"/>
</dbReference>
<dbReference type="InterPro" id="IPR001173">
    <property type="entry name" value="Glyco_trans_2-like"/>
</dbReference>
<dbReference type="SUPFAM" id="SSF53448">
    <property type="entry name" value="Nucleotide-diphospho-sugar transferases"/>
    <property type="match status" value="1"/>
</dbReference>
<evidence type="ECO:0000313" key="3">
    <source>
        <dbReference type="Proteomes" id="UP000549457"/>
    </source>
</evidence>
<dbReference type="Gene3D" id="3.90.550.10">
    <property type="entry name" value="Spore Coat Polysaccharide Biosynthesis Protein SpsA, Chain A"/>
    <property type="match status" value="1"/>
</dbReference>